<dbReference type="SMART" id="SM00490">
    <property type="entry name" value="HELICc"/>
    <property type="match status" value="1"/>
</dbReference>
<dbReference type="STRING" id="45351.A7RST4"/>
<accession>A7RST4</accession>
<dbReference type="InterPro" id="IPR014014">
    <property type="entry name" value="RNA_helicase_DEAD_Q_motif"/>
</dbReference>
<evidence type="ECO:0000256" key="6">
    <source>
        <dbReference type="ARBA" id="ARBA00022806"/>
    </source>
</evidence>
<dbReference type="SUPFAM" id="SSF52540">
    <property type="entry name" value="P-loop containing nucleoside triphosphate hydrolases"/>
    <property type="match status" value="2"/>
</dbReference>
<protein>
    <recommendedName>
        <fullName evidence="3">RNA helicase</fullName>
        <ecNumber evidence="3">3.6.4.13</ecNumber>
    </recommendedName>
</protein>
<evidence type="ECO:0000256" key="2">
    <source>
        <dbReference type="ARBA" id="ARBA00010379"/>
    </source>
</evidence>
<evidence type="ECO:0000256" key="10">
    <source>
        <dbReference type="ARBA" id="ARBA00047984"/>
    </source>
</evidence>
<reference evidence="17 18" key="1">
    <citation type="journal article" date="2007" name="Science">
        <title>Sea anemone genome reveals ancestral eumetazoan gene repertoire and genomic organization.</title>
        <authorList>
            <person name="Putnam N.H."/>
            <person name="Srivastava M."/>
            <person name="Hellsten U."/>
            <person name="Dirks B."/>
            <person name="Chapman J."/>
            <person name="Salamov A."/>
            <person name="Terry A."/>
            <person name="Shapiro H."/>
            <person name="Lindquist E."/>
            <person name="Kapitonov V.V."/>
            <person name="Jurka J."/>
            <person name="Genikhovich G."/>
            <person name="Grigoriev I.V."/>
            <person name="Lucas S.M."/>
            <person name="Steele R.E."/>
            <person name="Finnerty J.R."/>
            <person name="Technau U."/>
            <person name="Martindale M.Q."/>
            <person name="Rokhsar D.S."/>
        </authorList>
    </citation>
    <scope>NUCLEOTIDE SEQUENCE [LARGE SCALE GENOMIC DNA]</scope>
    <source>
        <strain evidence="18">CH2 X CH6</strain>
    </source>
</reference>
<proteinExistence type="inferred from homology"/>
<comment type="subcellular location">
    <subcellularLocation>
        <location evidence="1">Nucleus</location>
        <location evidence="1">Nucleolus</location>
    </subcellularLocation>
</comment>
<dbReference type="SMART" id="SM00487">
    <property type="entry name" value="DEXDc"/>
    <property type="match status" value="1"/>
</dbReference>
<sequence>ELDTRKLVSQQNKKKKKSGGFQSLGLSFPVFKGVMKKGYKVPTPIQRKTLPLVMDGKDVVAMARTGSGKTAAFLIPMFEKLQTHTAKVGIRALILSPTRELALQTQKFIKELGRFTGLKSSVILGGDSLEGQFAAIHTNPDIVVATPGRFLHVVMEMELKLSSVEYVVFDEADRLFEMGFAEQLHEIIHRLPESRQTLLFSATLPRLLVDFAKAGLCDPALVRLDVDTKLSEQLKVSDYVFSLELYTALMHLLQNVIKPTEQTLIFAATKHHVEYLKEMLLSGGIDCSYVYSSLDQTARTINVGKFQHKKTMVMVVTDVAARGIDIPMLDNVINFHFPPKAKLFVHRVGRVARAGRSGTAYSLVANDEVAHLLDLHLFLGRPLRLSATGSQEEDGVFGGMPQQVLDEEDATLRTIHDNSHDLMTLQGVCANAYKQYIRSRPQASSESVKRSKELMATPLAVHPLLGSEVTDVPLSQLIDSVRNFKPRQTIFEVNPTSKTSARDVMKSKRAQHGNTIEKVHSLKQQQQPYIEKTHTSPEGENVDMDDADVKGLFATIIDPSENKKRKPKRNGMLMYSRHLRSTIVNYENYISHTSSDHYAERGLGLGLNSFEKEATGAVIDIVGDDDETLRKKKGLKKWDRKRKRFVGEEGNKKKIRTESGARIPASYKRNIYKDWVKRNKLDTPGADLDEGGGKRGKKGL</sequence>
<dbReference type="InterPro" id="IPR011545">
    <property type="entry name" value="DEAD/DEAH_box_helicase_dom"/>
</dbReference>
<dbReference type="OMA" id="EDQFGMM"/>
<dbReference type="PROSITE" id="PS51194">
    <property type="entry name" value="HELICASE_CTER"/>
    <property type="match status" value="1"/>
</dbReference>
<dbReference type="PROSITE" id="PS51192">
    <property type="entry name" value="HELICASE_ATP_BIND_1"/>
    <property type="match status" value="1"/>
</dbReference>
<dbReference type="GO" id="GO:0005524">
    <property type="term" value="F:ATP binding"/>
    <property type="evidence" value="ECO:0007669"/>
    <property type="project" value="UniProtKB-KW"/>
</dbReference>
<feature type="region of interest" description="Disordered" evidence="13">
    <location>
        <begin position="681"/>
        <end position="700"/>
    </location>
</feature>
<evidence type="ECO:0000259" key="14">
    <source>
        <dbReference type="PROSITE" id="PS51192"/>
    </source>
</evidence>
<comment type="catalytic activity">
    <reaction evidence="10">
        <text>ATP + H2O = ADP + phosphate + H(+)</text>
        <dbReference type="Rhea" id="RHEA:13065"/>
        <dbReference type="ChEBI" id="CHEBI:15377"/>
        <dbReference type="ChEBI" id="CHEBI:15378"/>
        <dbReference type="ChEBI" id="CHEBI:30616"/>
        <dbReference type="ChEBI" id="CHEBI:43474"/>
        <dbReference type="ChEBI" id="CHEBI:456216"/>
        <dbReference type="EC" id="3.6.4.13"/>
    </reaction>
</comment>
<keyword evidence="18" id="KW-1185">Reference proteome</keyword>
<name>A7RST4_NEMVE</name>
<keyword evidence="4 12" id="KW-0547">Nucleotide-binding</keyword>
<evidence type="ECO:0000256" key="11">
    <source>
        <dbReference type="PROSITE-ProRule" id="PRU00552"/>
    </source>
</evidence>
<evidence type="ECO:0000259" key="16">
    <source>
        <dbReference type="PROSITE" id="PS51195"/>
    </source>
</evidence>
<dbReference type="GO" id="GO:0005730">
    <property type="term" value="C:nucleolus"/>
    <property type="evidence" value="ECO:0000318"/>
    <property type="project" value="GO_Central"/>
</dbReference>
<keyword evidence="7 12" id="KW-0067">ATP-binding</keyword>
<comment type="similarity">
    <text evidence="2">Belongs to the DEAD box helicase family. DDX54/DBP10 subfamily.</text>
</comment>
<dbReference type="GO" id="GO:0003724">
    <property type="term" value="F:RNA helicase activity"/>
    <property type="evidence" value="ECO:0007669"/>
    <property type="project" value="UniProtKB-EC"/>
</dbReference>
<organism evidence="17 18">
    <name type="scientific">Nematostella vectensis</name>
    <name type="common">Starlet sea anemone</name>
    <dbReference type="NCBI Taxonomy" id="45351"/>
    <lineage>
        <taxon>Eukaryota</taxon>
        <taxon>Metazoa</taxon>
        <taxon>Cnidaria</taxon>
        <taxon>Anthozoa</taxon>
        <taxon>Hexacorallia</taxon>
        <taxon>Actiniaria</taxon>
        <taxon>Edwardsiidae</taxon>
        <taxon>Nematostella</taxon>
    </lineage>
</organism>
<feature type="domain" description="Helicase C-terminal" evidence="15">
    <location>
        <begin position="252"/>
        <end position="396"/>
    </location>
</feature>
<evidence type="ECO:0000256" key="12">
    <source>
        <dbReference type="RuleBase" id="RU000492"/>
    </source>
</evidence>
<keyword evidence="9" id="KW-0539">Nucleus</keyword>
<dbReference type="PhylomeDB" id="A7RST4"/>
<dbReference type="EMBL" id="DS469535">
    <property type="protein sequence ID" value="EDO45469.1"/>
    <property type="molecule type" value="Genomic_DNA"/>
</dbReference>
<evidence type="ECO:0000256" key="7">
    <source>
        <dbReference type="ARBA" id="ARBA00022840"/>
    </source>
</evidence>
<dbReference type="Gene3D" id="3.40.50.300">
    <property type="entry name" value="P-loop containing nucleotide triphosphate hydrolases"/>
    <property type="match status" value="2"/>
</dbReference>
<dbReference type="PANTHER" id="PTHR47959:SF8">
    <property type="entry name" value="RNA HELICASE"/>
    <property type="match status" value="1"/>
</dbReference>
<keyword evidence="8" id="KW-0694">RNA-binding</keyword>
<evidence type="ECO:0000256" key="9">
    <source>
        <dbReference type="ARBA" id="ARBA00023242"/>
    </source>
</evidence>
<dbReference type="eggNOG" id="KOG0337">
    <property type="taxonomic scope" value="Eukaryota"/>
</dbReference>
<gene>
    <name evidence="17" type="ORF">NEMVEDRAFT_v1g92056</name>
</gene>
<dbReference type="InterPro" id="IPR001650">
    <property type="entry name" value="Helicase_C-like"/>
</dbReference>
<dbReference type="InterPro" id="IPR033517">
    <property type="entry name" value="DDX54/DBP10_DEAD-box_helicase"/>
</dbReference>
<evidence type="ECO:0000256" key="13">
    <source>
        <dbReference type="SAM" id="MobiDB-lite"/>
    </source>
</evidence>
<dbReference type="PROSITE" id="PS00039">
    <property type="entry name" value="DEAD_ATP_HELICASE"/>
    <property type="match status" value="1"/>
</dbReference>
<evidence type="ECO:0000256" key="8">
    <source>
        <dbReference type="ARBA" id="ARBA00022884"/>
    </source>
</evidence>
<evidence type="ECO:0000313" key="17">
    <source>
        <dbReference type="EMBL" id="EDO45469.1"/>
    </source>
</evidence>
<dbReference type="PROSITE" id="PS51195">
    <property type="entry name" value="Q_MOTIF"/>
    <property type="match status" value="1"/>
</dbReference>
<dbReference type="InterPro" id="IPR000629">
    <property type="entry name" value="RNA-helicase_DEAD-box_CS"/>
</dbReference>
<evidence type="ECO:0000256" key="4">
    <source>
        <dbReference type="ARBA" id="ARBA00022741"/>
    </source>
</evidence>
<dbReference type="Proteomes" id="UP000001593">
    <property type="component" value="Unassembled WGS sequence"/>
</dbReference>
<dbReference type="AlphaFoldDB" id="A7RST4"/>
<dbReference type="PANTHER" id="PTHR47959">
    <property type="entry name" value="ATP-DEPENDENT RNA HELICASE RHLE-RELATED"/>
    <property type="match status" value="1"/>
</dbReference>
<feature type="short sequence motif" description="Q motif" evidence="11">
    <location>
        <begin position="19"/>
        <end position="47"/>
    </location>
</feature>
<feature type="domain" description="Helicase ATP-binding" evidence="14">
    <location>
        <begin position="50"/>
        <end position="222"/>
    </location>
</feature>
<evidence type="ECO:0000256" key="5">
    <source>
        <dbReference type="ARBA" id="ARBA00022801"/>
    </source>
</evidence>
<dbReference type="HOGENOM" id="CLU_003041_5_2_1"/>
<keyword evidence="5 12" id="KW-0378">Hydrolase</keyword>
<feature type="non-terminal residue" evidence="17">
    <location>
        <position position="1"/>
    </location>
</feature>
<dbReference type="FunFam" id="3.40.50.300:FF:000865">
    <property type="entry name" value="ATP-dependent RNA helicase DDX54"/>
    <property type="match status" value="1"/>
</dbReference>
<dbReference type="InterPro" id="IPR027417">
    <property type="entry name" value="P-loop_NTPase"/>
</dbReference>
<feature type="domain" description="DEAD-box RNA helicase Q" evidence="16">
    <location>
        <begin position="19"/>
        <end position="47"/>
    </location>
</feature>
<feature type="region of interest" description="Disordered" evidence="13">
    <location>
        <begin position="521"/>
        <end position="543"/>
    </location>
</feature>
<feature type="region of interest" description="Disordered" evidence="13">
    <location>
        <begin position="1"/>
        <end position="20"/>
    </location>
</feature>
<dbReference type="InterPro" id="IPR014001">
    <property type="entry name" value="Helicase_ATP-bd"/>
</dbReference>
<dbReference type="EC" id="3.6.4.13" evidence="3"/>
<evidence type="ECO:0000259" key="15">
    <source>
        <dbReference type="PROSITE" id="PS51194"/>
    </source>
</evidence>
<dbReference type="InParanoid" id="A7RST4"/>
<dbReference type="GO" id="GO:0006364">
    <property type="term" value="P:rRNA processing"/>
    <property type="evidence" value="ECO:0000318"/>
    <property type="project" value="GO_Central"/>
</dbReference>
<evidence type="ECO:0000313" key="18">
    <source>
        <dbReference type="Proteomes" id="UP000001593"/>
    </source>
</evidence>
<dbReference type="CDD" id="cd17959">
    <property type="entry name" value="DEADc_DDX54"/>
    <property type="match status" value="1"/>
</dbReference>
<keyword evidence="6 12" id="KW-0347">Helicase</keyword>
<dbReference type="SMART" id="SM01123">
    <property type="entry name" value="DBP10CT"/>
    <property type="match status" value="1"/>
</dbReference>
<dbReference type="Pfam" id="PF00271">
    <property type="entry name" value="Helicase_C"/>
    <property type="match status" value="1"/>
</dbReference>
<dbReference type="Pfam" id="PF00270">
    <property type="entry name" value="DEAD"/>
    <property type="match status" value="1"/>
</dbReference>
<dbReference type="Pfam" id="PF08147">
    <property type="entry name" value="DBP10CT"/>
    <property type="match status" value="1"/>
</dbReference>
<dbReference type="InterPro" id="IPR050079">
    <property type="entry name" value="DEAD_box_RNA_helicase"/>
</dbReference>
<evidence type="ECO:0000256" key="3">
    <source>
        <dbReference type="ARBA" id="ARBA00012552"/>
    </source>
</evidence>
<evidence type="ECO:0000256" key="1">
    <source>
        <dbReference type="ARBA" id="ARBA00004604"/>
    </source>
</evidence>
<dbReference type="CDD" id="cd18787">
    <property type="entry name" value="SF2_C_DEAD"/>
    <property type="match status" value="1"/>
</dbReference>
<dbReference type="GO" id="GO:0003723">
    <property type="term" value="F:RNA binding"/>
    <property type="evidence" value="ECO:0007669"/>
    <property type="project" value="UniProtKB-KW"/>
</dbReference>
<dbReference type="InterPro" id="IPR012541">
    <property type="entry name" value="DBP10_C"/>
</dbReference>
<dbReference type="GO" id="GO:0016887">
    <property type="term" value="F:ATP hydrolysis activity"/>
    <property type="evidence" value="ECO:0007669"/>
    <property type="project" value="RHEA"/>
</dbReference>